<evidence type="ECO:0000313" key="3">
    <source>
        <dbReference type="Proteomes" id="UP000193409"/>
    </source>
</evidence>
<keyword evidence="3" id="KW-1185">Reference proteome</keyword>
<dbReference type="InterPro" id="IPR018762">
    <property type="entry name" value="ChpT_C"/>
</dbReference>
<dbReference type="InterPro" id="IPR036890">
    <property type="entry name" value="HATPase_C_sf"/>
</dbReference>
<reference evidence="2 3" key="1">
    <citation type="submission" date="2017-03" db="EMBL/GenBank/DDBJ databases">
        <authorList>
            <person name="Afonso C.L."/>
            <person name="Miller P.J."/>
            <person name="Scott M.A."/>
            <person name="Spackman E."/>
            <person name="Goraichik I."/>
            <person name="Dimitrov K.M."/>
            <person name="Suarez D.L."/>
            <person name="Swayne D.E."/>
        </authorList>
    </citation>
    <scope>NUCLEOTIDE SEQUENCE [LARGE SCALE GENOMIC DNA]</scope>
    <source>
        <strain evidence="2 3">CECT 7680</strain>
    </source>
</reference>
<feature type="domain" description="Histidine phosphotransferase ChpT C-terminal" evidence="1">
    <location>
        <begin position="80"/>
        <end position="194"/>
    </location>
</feature>
<sequence length="200" mass="21733">MPERLTDDLAGLVGARICHDVINPLGAIGNGLELLLLTLDAPAPEVELLEASVRNAQSRVKFLRIAFGPARDSAPVAAPEIRAIIEGFTTGSRHEIAWRIDEDLARKHLRRAFLMLLCLLPALPRGGRLVADSDGRSLALTATGPRVLREPDLWEPMLAGRRPEAPSAATVQFALLADDIATEGLSPEVEEAEERLLFRL</sequence>
<proteinExistence type="predicted"/>
<gene>
    <name evidence="2" type="ORF">PSA7680_00672</name>
</gene>
<protein>
    <recommendedName>
        <fullName evidence="1">Histidine phosphotransferase ChpT C-terminal domain-containing protein</fullName>
    </recommendedName>
</protein>
<dbReference type="Pfam" id="PF10090">
    <property type="entry name" value="HPTransfase"/>
    <property type="match status" value="1"/>
</dbReference>
<organism evidence="2 3">
    <name type="scientific">Pseudoruegeria aquimaris</name>
    <dbReference type="NCBI Taxonomy" id="393663"/>
    <lineage>
        <taxon>Bacteria</taxon>
        <taxon>Pseudomonadati</taxon>
        <taxon>Pseudomonadota</taxon>
        <taxon>Alphaproteobacteria</taxon>
        <taxon>Rhodobacterales</taxon>
        <taxon>Roseobacteraceae</taxon>
        <taxon>Pseudoruegeria</taxon>
    </lineage>
</organism>
<evidence type="ECO:0000313" key="2">
    <source>
        <dbReference type="EMBL" id="SLN18905.1"/>
    </source>
</evidence>
<dbReference type="RefSeq" id="WP_176244071.1">
    <property type="nucleotide sequence ID" value="NZ_FWFQ01000003.1"/>
</dbReference>
<dbReference type="Gene3D" id="1.10.287.130">
    <property type="match status" value="1"/>
</dbReference>
<evidence type="ECO:0000259" key="1">
    <source>
        <dbReference type="Pfam" id="PF10090"/>
    </source>
</evidence>
<dbReference type="AlphaFoldDB" id="A0A1Y5RNB8"/>
<dbReference type="Gene3D" id="3.30.565.10">
    <property type="entry name" value="Histidine kinase-like ATPase, C-terminal domain"/>
    <property type="match status" value="1"/>
</dbReference>
<name>A0A1Y5RNB8_9RHOB</name>
<dbReference type="EMBL" id="FWFQ01000003">
    <property type="protein sequence ID" value="SLN18905.1"/>
    <property type="molecule type" value="Genomic_DNA"/>
</dbReference>
<dbReference type="Proteomes" id="UP000193409">
    <property type="component" value="Unassembled WGS sequence"/>
</dbReference>
<accession>A0A1Y5RNB8</accession>